<keyword evidence="6" id="KW-0805">Transcription regulation</keyword>
<evidence type="ECO:0000256" key="9">
    <source>
        <dbReference type="ARBA" id="ARBA00023242"/>
    </source>
</evidence>
<feature type="domain" description="Rrn7/TAF1B C-terminal cyclin" evidence="12">
    <location>
        <begin position="377"/>
        <end position="565"/>
    </location>
</feature>
<dbReference type="InterPro" id="IPR048538">
    <property type="entry name" value="Rrn7_cyclin_C"/>
</dbReference>
<dbReference type="InterPro" id="IPR048540">
    <property type="entry name" value="Rrn7_cyclin_N"/>
</dbReference>
<sequence length="628" mass="71037">MDAANPNRHTHQVRYTTRFIGFNKRKPFNKGHIHVASPPAQPSLLRPQNTREAAPNLRLPPYRSSELIRFRAEERKGAQPPVSTEHESRGGARRARAPMRDIDQKLDKPNIDLLPESVYHWARPLLCTRAKRSALSAALPGPAAARQKPSAGQAGDAVLGLQAPRPTVTGLLWLCFALDRSADDGQERGREWMVCEAFQFILQKQASALLDLGVDPQFKDGVLLTFWRRYLQKSQQAYSKRKERARLVSDCSESDSAPGSALSGWSESDEADTELGSVSGCRSPSSAVSSDVASVCSGSLDGGQYRSKARRCGLLMSLPMTLAFCHLSLLWLREPLALADLLRFVAAGLIPYVNVYQILPEEMRLFGQDLHIFRTESIPSHKSVQKEAHRVAVFLDLPCFPPITEDCFLHPSVLCIKYLMEANLPDELHSWVRRVISHTGMGKEAFLTYDPLRKKTQPLNYDIQAAALIIVTLKLLFKLDDKMECDEAFSLFSLSPLTEKTSFSFRKWFKTVKQKLDEALEKEERDVARQSWKPYKPLYPSLKEKAVVLKRRRMVEHLQQHFQQLSGPPPDPPAPSCSSFVFSWEEDSAERPCFHRHRVDAVIRDWPDSSRVSNTKYWHTALKSCEPQ</sequence>
<dbReference type="Proteomes" id="UP000736164">
    <property type="component" value="Unassembled WGS sequence"/>
</dbReference>
<evidence type="ECO:0000256" key="3">
    <source>
        <dbReference type="ARBA" id="ARBA00022723"/>
    </source>
</evidence>
<feature type="region of interest" description="Disordered" evidence="10">
    <location>
        <begin position="33"/>
        <end position="56"/>
    </location>
</feature>
<evidence type="ECO:0000256" key="7">
    <source>
        <dbReference type="ARBA" id="ARBA00023125"/>
    </source>
</evidence>
<evidence type="ECO:0000256" key="8">
    <source>
        <dbReference type="ARBA" id="ARBA00023163"/>
    </source>
</evidence>
<comment type="similarity">
    <text evidence="2">Belongs to the RRN7/TAF1B family.</text>
</comment>
<evidence type="ECO:0000313" key="13">
    <source>
        <dbReference type="EMBL" id="MBN3319380.1"/>
    </source>
</evidence>
<name>A0A8J7NWZ8_ATRSP</name>
<dbReference type="Pfam" id="PF20645">
    <property type="entry name" value="Rrn7_cyclin_C"/>
    <property type="match status" value="1"/>
</dbReference>
<evidence type="ECO:0000256" key="4">
    <source>
        <dbReference type="ARBA" id="ARBA00022771"/>
    </source>
</evidence>
<dbReference type="PANTHER" id="PTHR31576:SF2">
    <property type="entry name" value="TATA BOX-BINDING PROTEIN-ASSOCIATED FACTOR RNA POLYMERASE I SUBUNIT B"/>
    <property type="match status" value="1"/>
</dbReference>
<dbReference type="Pfam" id="PF20644">
    <property type="entry name" value="Rrn7_cyclin_N"/>
    <property type="match status" value="1"/>
</dbReference>
<evidence type="ECO:0000313" key="14">
    <source>
        <dbReference type="Proteomes" id="UP000736164"/>
    </source>
</evidence>
<feature type="domain" description="Rrn7/TAF1B N-terminal cyclin" evidence="11">
    <location>
        <begin position="198"/>
        <end position="361"/>
    </location>
</feature>
<keyword evidence="4" id="KW-0863">Zinc-finger</keyword>
<evidence type="ECO:0000256" key="2">
    <source>
        <dbReference type="ARBA" id="ARBA00006899"/>
    </source>
</evidence>
<comment type="subcellular location">
    <subcellularLocation>
        <location evidence="1">Nucleus</location>
        <location evidence="1">Nucleolus</location>
    </subcellularLocation>
</comment>
<comment type="caution">
    <text evidence="13">The sequence shown here is derived from an EMBL/GenBank/DDBJ whole genome shotgun (WGS) entry which is preliminary data.</text>
</comment>
<evidence type="ECO:0000256" key="10">
    <source>
        <dbReference type="SAM" id="MobiDB-lite"/>
    </source>
</evidence>
<keyword evidence="5" id="KW-0862">Zinc</keyword>
<keyword evidence="14" id="KW-1185">Reference proteome</keyword>
<dbReference type="GO" id="GO:0042790">
    <property type="term" value="P:nucleolar large rRNA transcription by RNA polymerase I"/>
    <property type="evidence" value="ECO:0007669"/>
    <property type="project" value="TreeGrafter"/>
</dbReference>
<reference evidence="13" key="1">
    <citation type="journal article" date="2021" name="Cell">
        <title>Tracing the genetic footprints of vertebrate landing in non-teleost ray-finned fishes.</title>
        <authorList>
            <person name="Bi X."/>
            <person name="Wang K."/>
            <person name="Yang L."/>
            <person name="Pan H."/>
            <person name="Jiang H."/>
            <person name="Wei Q."/>
            <person name="Fang M."/>
            <person name="Yu H."/>
            <person name="Zhu C."/>
            <person name="Cai Y."/>
            <person name="He Y."/>
            <person name="Gan X."/>
            <person name="Zeng H."/>
            <person name="Yu D."/>
            <person name="Zhu Y."/>
            <person name="Jiang H."/>
            <person name="Qiu Q."/>
            <person name="Yang H."/>
            <person name="Zhang Y.E."/>
            <person name="Wang W."/>
            <person name="Zhu M."/>
            <person name="He S."/>
            <person name="Zhang G."/>
        </authorList>
    </citation>
    <scope>NUCLEOTIDE SEQUENCE</scope>
    <source>
        <strain evidence="13">Allg_001</strain>
    </source>
</reference>
<gene>
    <name evidence="13" type="primary">Taf1b</name>
    <name evidence="13" type="ORF">GTO95_0004777</name>
</gene>
<protein>
    <submittedName>
        <fullName evidence="13">TAF1B polymerase</fullName>
    </submittedName>
</protein>
<dbReference type="GO" id="GO:0001164">
    <property type="term" value="F:RNA polymerase I core promoter sequence-specific DNA binding"/>
    <property type="evidence" value="ECO:0007669"/>
    <property type="project" value="InterPro"/>
</dbReference>
<feature type="non-terminal residue" evidence="13">
    <location>
        <position position="628"/>
    </location>
</feature>
<evidence type="ECO:0000259" key="12">
    <source>
        <dbReference type="Pfam" id="PF20645"/>
    </source>
</evidence>
<keyword evidence="3" id="KW-0479">Metal-binding</keyword>
<proteinExistence type="inferred from homology"/>
<evidence type="ECO:0000256" key="1">
    <source>
        <dbReference type="ARBA" id="ARBA00004604"/>
    </source>
</evidence>
<accession>A0A8J7NWZ8</accession>
<dbReference type="PANTHER" id="PTHR31576">
    <property type="entry name" value="TATA BOX-BINDING PROTEIN-ASSOCIATED FACTOR RNA POLYMERASE I SUBUNIT B"/>
    <property type="match status" value="1"/>
</dbReference>
<feature type="region of interest" description="Disordered" evidence="10">
    <location>
        <begin position="249"/>
        <end position="289"/>
    </location>
</feature>
<evidence type="ECO:0000256" key="5">
    <source>
        <dbReference type="ARBA" id="ARBA00022833"/>
    </source>
</evidence>
<dbReference type="GO" id="GO:0070860">
    <property type="term" value="C:RNA polymerase I core factor complex"/>
    <property type="evidence" value="ECO:0007669"/>
    <property type="project" value="InterPro"/>
</dbReference>
<organism evidence="13 14">
    <name type="scientific">Atractosteus spatula</name>
    <name type="common">Alligator gar</name>
    <name type="synonym">Lepisosteus spatula</name>
    <dbReference type="NCBI Taxonomy" id="7917"/>
    <lineage>
        <taxon>Eukaryota</taxon>
        <taxon>Metazoa</taxon>
        <taxon>Chordata</taxon>
        <taxon>Craniata</taxon>
        <taxon>Vertebrata</taxon>
        <taxon>Euteleostomi</taxon>
        <taxon>Actinopterygii</taxon>
        <taxon>Neopterygii</taxon>
        <taxon>Holostei</taxon>
        <taxon>Semionotiformes</taxon>
        <taxon>Lepisosteidae</taxon>
        <taxon>Atractosteus</taxon>
    </lineage>
</organism>
<keyword evidence="7" id="KW-0238">DNA-binding</keyword>
<dbReference type="AlphaFoldDB" id="A0A8J7NWZ8"/>
<keyword evidence="9" id="KW-0539">Nucleus</keyword>
<dbReference type="GO" id="GO:0008270">
    <property type="term" value="F:zinc ion binding"/>
    <property type="evidence" value="ECO:0007669"/>
    <property type="project" value="UniProtKB-KW"/>
</dbReference>
<feature type="region of interest" description="Disordered" evidence="10">
    <location>
        <begin position="72"/>
        <end position="100"/>
    </location>
</feature>
<dbReference type="InterPro" id="IPR033599">
    <property type="entry name" value="TAF1B/Rrn7"/>
</dbReference>
<evidence type="ECO:0000256" key="6">
    <source>
        <dbReference type="ARBA" id="ARBA00023015"/>
    </source>
</evidence>
<keyword evidence="8" id="KW-0804">Transcription</keyword>
<dbReference type="GO" id="GO:0005668">
    <property type="term" value="C:RNA polymerase transcription factor SL1 complex"/>
    <property type="evidence" value="ECO:0007669"/>
    <property type="project" value="TreeGrafter"/>
</dbReference>
<evidence type="ECO:0000259" key="11">
    <source>
        <dbReference type="Pfam" id="PF20644"/>
    </source>
</evidence>
<feature type="non-terminal residue" evidence="13">
    <location>
        <position position="1"/>
    </location>
</feature>
<dbReference type="EMBL" id="JAAWVO010044430">
    <property type="protein sequence ID" value="MBN3319380.1"/>
    <property type="molecule type" value="Genomic_DNA"/>
</dbReference>